<gene>
    <name evidence="2" type="ordered locus">Plabr_4757</name>
</gene>
<dbReference type="HOGENOM" id="CLU_1785457_0_0_0"/>
<accession>F0SR77</accession>
<proteinExistence type="predicted"/>
<keyword evidence="1" id="KW-0472">Membrane</keyword>
<dbReference type="KEGG" id="pbs:Plabr_4757"/>
<organism evidence="2 3">
    <name type="scientific">Rubinisphaera brasiliensis (strain ATCC 49424 / DSM 5305 / JCM 21570 / IAM 15109 / NBRC 103401 / IFAM 1448)</name>
    <name type="common">Planctomyces brasiliensis</name>
    <dbReference type="NCBI Taxonomy" id="756272"/>
    <lineage>
        <taxon>Bacteria</taxon>
        <taxon>Pseudomonadati</taxon>
        <taxon>Planctomycetota</taxon>
        <taxon>Planctomycetia</taxon>
        <taxon>Planctomycetales</taxon>
        <taxon>Planctomycetaceae</taxon>
        <taxon>Rubinisphaera</taxon>
    </lineage>
</organism>
<dbReference type="Proteomes" id="UP000006860">
    <property type="component" value="Chromosome"/>
</dbReference>
<sequence>MTLLREFYPAPKQFLWRIVGFCVVVLILFIAPAIKNGEFSKLALPLGMVGLVITGAMLYLNFSKARPRLCLYVEGLEGEHGFLAWSDVDDLNYVDEGSDLQAMTLQLQLKHGGTLSEDLDDLDSSPREVFQQTLSAFREYRNAEG</sequence>
<evidence type="ECO:0000256" key="1">
    <source>
        <dbReference type="SAM" id="Phobius"/>
    </source>
</evidence>
<reference evidence="3" key="1">
    <citation type="submission" date="2011-02" db="EMBL/GenBank/DDBJ databases">
        <title>The complete genome of Planctomyces brasiliensis DSM 5305.</title>
        <authorList>
            <person name="Lucas S."/>
            <person name="Copeland A."/>
            <person name="Lapidus A."/>
            <person name="Bruce D."/>
            <person name="Goodwin L."/>
            <person name="Pitluck S."/>
            <person name="Kyrpides N."/>
            <person name="Mavromatis K."/>
            <person name="Pagani I."/>
            <person name="Ivanova N."/>
            <person name="Ovchinnikova G."/>
            <person name="Lu M."/>
            <person name="Detter J.C."/>
            <person name="Han C."/>
            <person name="Land M."/>
            <person name="Hauser L."/>
            <person name="Markowitz V."/>
            <person name="Cheng J.-F."/>
            <person name="Hugenholtz P."/>
            <person name="Woyke T."/>
            <person name="Wu D."/>
            <person name="Tindall B."/>
            <person name="Pomrenke H.G."/>
            <person name="Brambilla E."/>
            <person name="Klenk H.-P."/>
            <person name="Eisen J.A."/>
        </authorList>
    </citation>
    <scope>NUCLEOTIDE SEQUENCE [LARGE SCALE GENOMIC DNA]</scope>
    <source>
        <strain evidence="3">ATCC 49424 / DSM 5305 / JCM 21570 / NBRC 103401 / IFAM 1448</strain>
    </source>
</reference>
<keyword evidence="1" id="KW-1133">Transmembrane helix</keyword>
<protein>
    <submittedName>
        <fullName evidence="2">Uncharacterized protein</fullName>
    </submittedName>
</protein>
<feature type="transmembrane region" description="Helical" evidence="1">
    <location>
        <begin position="14"/>
        <end position="31"/>
    </location>
</feature>
<keyword evidence="1" id="KW-0812">Transmembrane</keyword>
<feature type="transmembrane region" description="Helical" evidence="1">
    <location>
        <begin position="43"/>
        <end position="62"/>
    </location>
</feature>
<dbReference type="AlphaFoldDB" id="F0SR77"/>
<name>F0SR77_RUBBR</name>
<keyword evidence="3" id="KW-1185">Reference proteome</keyword>
<evidence type="ECO:0000313" key="3">
    <source>
        <dbReference type="Proteomes" id="UP000006860"/>
    </source>
</evidence>
<evidence type="ECO:0000313" key="2">
    <source>
        <dbReference type="EMBL" id="ADY62328.1"/>
    </source>
</evidence>
<dbReference type="EMBL" id="CP002546">
    <property type="protein sequence ID" value="ADY62328.1"/>
    <property type="molecule type" value="Genomic_DNA"/>
</dbReference>
<dbReference type="RefSeq" id="WP_013631032.1">
    <property type="nucleotide sequence ID" value="NC_015174.1"/>
</dbReference>
<dbReference type="STRING" id="756272.Plabr_4757"/>